<comment type="caution">
    <text evidence="2">The sequence shown here is derived from an EMBL/GenBank/DDBJ whole genome shotgun (WGS) entry which is preliminary data.</text>
</comment>
<accession>A0ABP0HK50</accession>
<keyword evidence="3" id="KW-1185">Reference proteome</keyword>
<gene>
    <name evidence="2" type="ORF">SCF082_LOCUS2263</name>
</gene>
<proteinExistence type="predicted"/>
<dbReference type="PANTHER" id="PTHR10139">
    <property type="entry name" value="DOUBLE-STRAND BREAK REPAIR PROTEIN MRE11"/>
    <property type="match status" value="1"/>
</dbReference>
<dbReference type="Pfam" id="PF00149">
    <property type="entry name" value="Metallophos"/>
    <property type="match status" value="1"/>
</dbReference>
<dbReference type="InterPro" id="IPR029052">
    <property type="entry name" value="Metallo-depent_PP-like"/>
</dbReference>
<dbReference type="InterPro" id="IPR004843">
    <property type="entry name" value="Calcineurin-like_PHP"/>
</dbReference>
<protein>
    <submittedName>
        <fullName evidence="2">Double-strand break repair protein MRE11</fullName>
    </submittedName>
</protein>
<dbReference type="EMBL" id="CAXAMM010001113">
    <property type="protein sequence ID" value="CAK8990510.1"/>
    <property type="molecule type" value="Genomic_DNA"/>
</dbReference>
<dbReference type="Proteomes" id="UP001642464">
    <property type="component" value="Unassembled WGS sequence"/>
</dbReference>
<evidence type="ECO:0000313" key="2">
    <source>
        <dbReference type="EMBL" id="CAK8990510.1"/>
    </source>
</evidence>
<organism evidence="2 3">
    <name type="scientific">Durusdinium trenchii</name>
    <dbReference type="NCBI Taxonomy" id="1381693"/>
    <lineage>
        <taxon>Eukaryota</taxon>
        <taxon>Sar</taxon>
        <taxon>Alveolata</taxon>
        <taxon>Dinophyceae</taxon>
        <taxon>Suessiales</taxon>
        <taxon>Symbiodiniaceae</taxon>
        <taxon>Durusdinium</taxon>
    </lineage>
</organism>
<evidence type="ECO:0000259" key="1">
    <source>
        <dbReference type="Pfam" id="PF00149"/>
    </source>
</evidence>
<dbReference type="PANTHER" id="PTHR10139:SF1">
    <property type="entry name" value="DOUBLE-STRAND BREAK REPAIR PROTEIN MRE11"/>
    <property type="match status" value="1"/>
</dbReference>
<dbReference type="Gene3D" id="3.60.21.10">
    <property type="match status" value="1"/>
</dbReference>
<reference evidence="2 3" key="1">
    <citation type="submission" date="2024-02" db="EMBL/GenBank/DDBJ databases">
        <authorList>
            <person name="Chen Y."/>
            <person name="Shah S."/>
            <person name="Dougan E. K."/>
            <person name="Thang M."/>
            <person name="Chan C."/>
        </authorList>
    </citation>
    <scope>NUCLEOTIDE SEQUENCE [LARGE SCALE GENOMIC DNA]</scope>
</reference>
<evidence type="ECO:0000313" key="3">
    <source>
        <dbReference type="Proteomes" id="UP001642464"/>
    </source>
</evidence>
<name>A0ABP0HK50_9DINO</name>
<dbReference type="SUPFAM" id="SSF56300">
    <property type="entry name" value="Metallo-dependent phosphatases"/>
    <property type="match status" value="1"/>
</dbReference>
<sequence length="90" mass="10025">MADELPDGDTLRILVLTDTHVGFNEKDKVRSKDSINTLEEALQVGKSSQADLILHGGDLFHDNKPSRGCLYRTMDLIRQYTMGSGEVAFE</sequence>
<feature type="domain" description="Calcineurin-like phosphoesterase" evidence="1">
    <location>
        <begin position="11"/>
        <end position="78"/>
    </location>
</feature>
<feature type="non-terminal residue" evidence="2">
    <location>
        <position position="90"/>
    </location>
</feature>